<dbReference type="AlphaFoldDB" id="A0A0B3VXV7"/>
<protein>
    <submittedName>
        <fullName evidence="3">PTS galactitol transporter subunit IIB</fullName>
    </submittedName>
</protein>
<accession>A0A0B3VXV7</accession>
<dbReference type="OrthoDB" id="6505030at2"/>
<evidence type="ECO:0000313" key="4">
    <source>
        <dbReference type="Proteomes" id="UP000031189"/>
    </source>
</evidence>
<dbReference type="InterPro" id="IPR003501">
    <property type="entry name" value="PTS_EIIB_2/3"/>
</dbReference>
<dbReference type="Pfam" id="PF02302">
    <property type="entry name" value="PTS_IIB"/>
    <property type="match status" value="1"/>
</dbReference>
<proteinExistence type="predicted"/>
<feature type="domain" description="PTS EIIB type-2" evidence="2">
    <location>
        <begin position="2"/>
        <end position="94"/>
    </location>
</feature>
<dbReference type="SUPFAM" id="SSF52794">
    <property type="entry name" value="PTS system IIB component-like"/>
    <property type="match status" value="1"/>
</dbReference>
<comment type="caution">
    <text evidence="3">The sequence shown here is derived from an EMBL/GenBank/DDBJ whole genome shotgun (WGS) entry which is preliminary data.</text>
</comment>
<dbReference type="InterPro" id="IPR036095">
    <property type="entry name" value="PTS_EIIB-like_sf"/>
</dbReference>
<evidence type="ECO:0000256" key="1">
    <source>
        <dbReference type="ARBA" id="ARBA00022679"/>
    </source>
</evidence>
<dbReference type="InterPro" id="IPR013011">
    <property type="entry name" value="PTS_EIIB_2"/>
</dbReference>
<organism evidence="3 4">
    <name type="scientific">Terrisporobacter othiniensis</name>
    <dbReference type="NCBI Taxonomy" id="1577792"/>
    <lineage>
        <taxon>Bacteria</taxon>
        <taxon>Bacillati</taxon>
        <taxon>Bacillota</taxon>
        <taxon>Clostridia</taxon>
        <taxon>Peptostreptococcales</taxon>
        <taxon>Peptostreptococcaceae</taxon>
        <taxon>Terrisporobacter</taxon>
    </lineage>
</organism>
<evidence type="ECO:0000313" key="3">
    <source>
        <dbReference type="EMBL" id="KHS57504.1"/>
    </source>
</evidence>
<dbReference type="EMBL" id="JWHR01000072">
    <property type="protein sequence ID" value="KHS57504.1"/>
    <property type="molecule type" value="Genomic_DNA"/>
</dbReference>
<dbReference type="GO" id="GO:0009401">
    <property type="term" value="P:phosphoenolpyruvate-dependent sugar phosphotransferase system"/>
    <property type="evidence" value="ECO:0007669"/>
    <property type="project" value="InterPro"/>
</dbReference>
<name>A0A0B3VXV7_9FIRM</name>
<reference evidence="3 4" key="1">
    <citation type="submission" date="2014-12" db="EMBL/GenBank/DDBJ databases">
        <title>Draft genome sequence of Terrisporobacter sp. 08-306576, isolated from the blood culture of a bacteremia patient.</title>
        <authorList>
            <person name="Lund L.C."/>
            <person name="Sydenham T.V."/>
            <person name="Hogh S.V."/>
            <person name="Skov M.N."/>
            <person name="Kemp M."/>
            <person name="Justesen U.S."/>
        </authorList>
    </citation>
    <scope>NUCLEOTIDE SEQUENCE [LARGE SCALE GENOMIC DNA]</scope>
    <source>
        <strain evidence="3 4">08-306576</strain>
    </source>
</reference>
<dbReference type="Proteomes" id="UP000031189">
    <property type="component" value="Unassembled WGS sequence"/>
</dbReference>
<keyword evidence="1" id="KW-0808">Transferase</keyword>
<evidence type="ECO:0000259" key="2">
    <source>
        <dbReference type="PROSITE" id="PS51099"/>
    </source>
</evidence>
<dbReference type="CDD" id="cd05566">
    <property type="entry name" value="PTS_IIB_galactitol"/>
    <property type="match status" value="1"/>
</dbReference>
<gene>
    <name evidence="3" type="ORF">QX51_07880</name>
</gene>
<dbReference type="PROSITE" id="PS51099">
    <property type="entry name" value="PTS_EIIB_TYPE_2"/>
    <property type="match status" value="1"/>
</dbReference>
<dbReference type="Gene3D" id="3.40.50.2300">
    <property type="match status" value="1"/>
</dbReference>
<dbReference type="GO" id="GO:0008982">
    <property type="term" value="F:protein-N(PI)-phosphohistidine-sugar phosphotransferase activity"/>
    <property type="evidence" value="ECO:0007669"/>
    <property type="project" value="InterPro"/>
</dbReference>
<sequence>MKKIVVACGAGIATSTVAIQKLKAGFEKRGLGGQVSFTQCTVAELPGKVAGHDMVVTTAQFNQSVDIPVVSGLPFITGLGVDKLMDDIVAKLGM</sequence>
<dbReference type="RefSeq" id="WP_039679365.1">
    <property type="nucleotide sequence ID" value="NZ_JAWGXO010000020.1"/>
</dbReference>
<keyword evidence="4" id="KW-1185">Reference proteome</keyword>
<dbReference type="STRING" id="1577792.QX51_07880"/>